<dbReference type="FunFam" id="1.10.10.10:FF:000001">
    <property type="entry name" value="LysR family transcriptional regulator"/>
    <property type="match status" value="1"/>
</dbReference>
<comment type="similarity">
    <text evidence="1">Belongs to the LysR transcriptional regulatory family.</text>
</comment>
<dbReference type="SUPFAM" id="SSF53850">
    <property type="entry name" value="Periplasmic binding protein-like II"/>
    <property type="match status" value="1"/>
</dbReference>
<proteinExistence type="inferred from homology"/>
<evidence type="ECO:0000313" key="6">
    <source>
        <dbReference type="EMBL" id="EDY16803.1"/>
    </source>
</evidence>
<evidence type="ECO:0000259" key="5">
    <source>
        <dbReference type="PROSITE" id="PS50931"/>
    </source>
</evidence>
<dbReference type="PROSITE" id="PS50931">
    <property type="entry name" value="HTH_LYSR"/>
    <property type="match status" value="1"/>
</dbReference>
<dbReference type="EMBL" id="ABVL01000027">
    <property type="protein sequence ID" value="EDY16803.1"/>
    <property type="molecule type" value="Genomic_DNA"/>
</dbReference>
<evidence type="ECO:0000313" key="7">
    <source>
        <dbReference type="Proteomes" id="UP000005824"/>
    </source>
</evidence>
<dbReference type="PANTHER" id="PTHR30537:SF5">
    <property type="entry name" value="HTH-TYPE TRANSCRIPTIONAL ACTIVATOR TTDR-RELATED"/>
    <property type="match status" value="1"/>
</dbReference>
<evidence type="ECO:0000256" key="2">
    <source>
        <dbReference type="ARBA" id="ARBA00023015"/>
    </source>
</evidence>
<evidence type="ECO:0000256" key="4">
    <source>
        <dbReference type="ARBA" id="ARBA00023163"/>
    </source>
</evidence>
<sequence length="306" mass="33800">MTAFENLSLLRAFVCIVECGSISAGARRLKISQPTLSRQLRTLEDHCGAPLLQRDTHAMCLTPIGRSLLADARTMLAHAEEAEQRLRQDQMELSGHLRLFATIDWGQWVVTPMLSSFLQLHPRVTAELALTNRPLHMLREGCDIGILPGKITDESVVARPAGMIGFHLVAAPSLIKKHPVAKRPADLKSWPWISISGFQFWSSKEVTLAGRGGVEQTLPISPILISEGVTSLREAARTGLGLALMPDWLIEEDLRSKHLAHVLPQWRPKDLPLHVVYAGQRLLPARVSAFIDFAVADMSKVLAAYP</sequence>
<dbReference type="PRINTS" id="PR00039">
    <property type="entry name" value="HTHLYSR"/>
</dbReference>
<dbReference type="Gene3D" id="3.40.190.290">
    <property type="match status" value="1"/>
</dbReference>
<name>B4D9M2_9BACT</name>
<feature type="domain" description="HTH lysR-type" evidence="5">
    <location>
        <begin position="5"/>
        <end position="62"/>
    </location>
</feature>
<keyword evidence="2" id="KW-0805">Transcription regulation</keyword>
<dbReference type="InterPro" id="IPR000847">
    <property type="entry name" value="LysR_HTH_N"/>
</dbReference>
<dbReference type="InterPro" id="IPR036390">
    <property type="entry name" value="WH_DNA-bd_sf"/>
</dbReference>
<dbReference type="InterPro" id="IPR036388">
    <property type="entry name" value="WH-like_DNA-bd_sf"/>
</dbReference>
<dbReference type="Proteomes" id="UP000005824">
    <property type="component" value="Unassembled WGS sequence"/>
</dbReference>
<comment type="caution">
    <text evidence="6">The sequence shown here is derived from an EMBL/GenBank/DDBJ whole genome shotgun (WGS) entry which is preliminary data.</text>
</comment>
<reference evidence="6 7" key="1">
    <citation type="journal article" date="2011" name="J. Bacteriol.">
        <title>Genome sequence of Chthoniobacter flavus Ellin428, an aerobic heterotrophic soil bacterium.</title>
        <authorList>
            <person name="Kant R."/>
            <person name="van Passel M.W."/>
            <person name="Palva A."/>
            <person name="Lucas S."/>
            <person name="Lapidus A."/>
            <person name="Glavina Del Rio T."/>
            <person name="Dalin E."/>
            <person name="Tice H."/>
            <person name="Bruce D."/>
            <person name="Goodwin L."/>
            <person name="Pitluck S."/>
            <person name="Larimer F.W."/>
            <person name="Land M.L."/>
            <person name="Hauser L."/>
            <person name="Sangwan P."/>
            <person name="de Vos W.M."/>
            <person name="Janssen P.H."/>
            <person name="Smidt H."/>
        </authorList>
    </citation>
    <scope>NUCLEOTIDE SEQUENCE [LARGE SCALE GENOMIC DNA]</scope>
    <source>
        <strain evidence="6 7">Ellin428</strain>
    </source>
</reference>
<dbReference type="AlphaFoldDB" id="B4D9M2"/>
<dbReference type="FunCoup" id="B4D9M2">
    <property type="interactions" value="11"/>
</dbReference>
<keyword evidence="3" id="KW-0238">DNA-binding</keyword>
<dbReference type="Pfam" id="PF03466">
    <property type="entry name" value="LysR_substrate"/>
    <property type="match status" value="1"/>
</dbReference>
<dbReference type="STRING" id="497964.CfE428DRAFT_5612"/>
<dbReference type="SUPFAM" id="SSF46785">
    <property type="entry name" value="Winged helix' DNA-binding domain"/>
    <property type="match status" value="1"/>
</dbReference>
<dbReference type="CDD" id="cd08422">
    <property type="entry name" value="PBP2_CrgA_like"/>
    <property type="match status" value="1"/>
</dbReference>
<dbReference type="InterPro" id="IPR058163">
    <property type="entry name" value="LysR-type_TF_proteobact-type"/>
</dbReference>
<gene>
    <name evidence="6" type="ORF">CfE428DRAFT_5612</name>
</gene>
<dbReference type="Pfam" id="PF00126">
    <property type="entry name" value="HTH_1"/>
    <property type="match status" value="1"/>
</dbReference>
<dbReference type="RefSeq" id="WP_006982933.1">
    <property type="nucleotide sequence ID" value="NZ_ABVL01000027.1"/>
</dbReference>
<dbReference type="InterPro" id="IPR005119">
    <property type="entry name" value="LysR_subst-bd"/>
</dbReference>
<evidence type="ECO:0000256" key="3">
    <source>
        <dbReference type="ARBA" id="ARBA00023125"/>
    </source>
</evidence>
<dbReference type="PANTHER" id="PTHR30537">
    <property type="entry name" value="HTH-TYPE TRANSCRIPTIONAL REGULATOR"/>
    <property type="match status" value="1"/>
</dbReference>
<keyword evidence="7" id="KW-1185">Reference proteome</keyword>
<accession>B4D9M2</accession>
<dbReference type="GO" id="GO:0006351">
    <property type="term" value="P:DNA-templated transcription"/>
    <property type="evidence" value="ECO:0007669"/>
    <property type="project" value="TreeGrafter"/>
</dbReference>
<keyword evidence="4" id="KW-0804">Transcription</keyword>
<evidence type="ECO:0000256" key="1">
    <source>
        <dbReference type="ARBA" id="ARBA00009437"/>
    </source>
</evidence>
<protein>
    <submittedName>
        <fullName evidence="6">Transcriptional regulator, LysR family</fullName>
    </submittedName>
</protein>
<dbReference type="GO" id="GO:0043565">
    <property type="term" value="F:sequence-specific DNA binding"/>
    <property type="evidence" value="ECO:0007669"/>
    <property type="project" value="TreeGrafter"/>
</dbReference>
<dbReference type="eggNOG" id="COG0583">
    <property type="taxonomic scope" value="Bacteria"/>
</dbReference>
<dbReference type="InParanoid" id="B4D9M2"/>
<dbReference type="GO" id="GO:0003700">
    <property type="term" value="F:DNA-binding transcription factor activity"/>
    <property type="evidence" value="ECO:0007669"/>
    <property type="project" value="InterPro"/>
</dbReference>
<dbReference type="Gene3D" id="1.10.10.10">
    <property type="entry name" value="Winged helix-like DNA-binding domain superfamily/Winged helix DNA-binding domain"/>
    <property type="match status" value="1"/>
</dbReference>
<organism evidence="6 7">
    <name type="scientific">Chthoniobacter flavus Ellin428</name>
    <dbReference type="NCBI Taxonomy" id="497964"/>
    <lineage>
        <taxon>Bacteria</taxon>
        <taxon>Pseudomonadati</taxon>
        <taxon>Verrucomicrobiota</taxon>
        <taxon>Spartobacteria</taxon>
        <taxon>Chthoniobacterales</taxon>
        <taxon>Chthoniobacteraceae</taxon>
        <taxon>Chthoniobacter</taxon>
    </lineage>
</organism>